<protein>
    <submittedName>
        <fullName evidence="1">Uncharacterized protein</fullName>
    </submittedName>
</protein>
<dbReference type="EMBL" id="MU274949">
    <property type="protein sequence ID" value="KAI0084016.1"/>
    <property type="molecule type" value="Genomic_DNA"/>
</dbReference>
<name>A0ACB8TPV0_9APHY</name>
<sequence>MIRSLLHAESDLLVGRQLADLDNRTFSILEAVVGTALRPWGDSTVRGLRNWHDCERKKSRTVEDVEPERGESYGFDNVMDPNPFMTLSCKASVKPYDQQQCTCREKRICTVIVGRLVINGLAKADKELFNCITHARKCTTLLGSANDHEKLYGSKYTTQYSFSCPPLSEYGRQSVLVGVCIASIFQFSFVYHKLDCWSGSTSRITVTLELLGAIRQGDWRE</sequence>
<keyword evidence="2" id="KW-1185">Reference proteome</keyword>
<proteinExistence type="predicted"/>
<accession>A0ACB8TPV0</accession>
<evidence type="ECO:0000313" key="2">
    <source>
        <dbReference type="Proteomes" id="UP001055072"/>
    </source>
</evidence>
<gene>
    <name evidence="1" type="ORF">BDY19DRAFT_1029250</name>
</gene>
<comment type="caution">
    <text evidence="1">The sequence shown here is derived from an EMBL/GenBank/DDBJ whole genome shotgun (WGS) entry which is preliminary data.</text>
</comment>
<dbReference type="Proteomes" id="UP001055072">
    <property type="component" value="Unassembled WGS sequence"/>
</dbReference>
<organism evidence="1 2">
    <name type="scientific">Irpex rosettiformis</name>
    <dbReference type="NCBI Taxonomy" id="378272"/>
    <lineage>
        <taxon>Eukaryota</taxon>
        <taxon>Fungi</taxon>
        <taxon>Dikarya</taxon>
        <taxon>Basidiomycota</taxon>
        <taxon>Agaricomycotina</taxon>
        <taxon>Agaricomycetes</taxon>
        <taxon>Polyporales</taxon>
        <taxon>Irpicaceae</taxon>
        <taxon>Irpex</taxon>
    </lineage>
</organism>
<reference evidence="1" key="1">
    <citation type="journal article" date="2021" name="Environ. Microbiol.">
        <title>Gene family expansions and transcriptome signatures uncover fungal adaptations to wood decay.</title>
        <authorList>
            <person name="Hage H."/>
            <person name="Miyauchi S."/>
            <person name="Viragh M."/>
            <person name="Drula E."/>
            <person name="Min B."/>
            <person name="Chaduli D."/>
            <person name="Navarro D."/>
            <person name="Favel A."/>
            <person name="Norest M."/>
            <person name="Lesage-Meessen L."/>
            <person name="Balint B."/>
            <person name="Merenyi Z."/>
            <person name="de Eugenio L."/>
            <person name="Morin E."/>
            <person name="Martinez A.T."/>
            <person name="Baldrian P."/>
            <person name="Stursova M."/>
            <person name="Martinez M.J."/>
            <person name="Novotny C."/>
            <person name="Magnuson J.K."/>
            <person name="Spatafora J.W."/>
            <person name="Maurice S."/>
            <person name="Pangilinan J."/>
            <person name="Andreopoulos W."/>
            <person name="LaButti K."/>
            <person name="Hundley H."/>
            <person name="Na H."/>
            <person name="Kuo A."/>
            <person name="Barry K."/>
            <person name="Lipzen A."/>
            <person name="Henrissat B."/>
            <person name="Riley R."/>
            <person name="Ahrendt S."/>
            <person name="Nagy L.G."/>
            <person name="Grigoriev I.V."/>
            <person name="Martin F."/>
            <person name="Rosso M.N."/>
        </authorList>
    </citation>
    <scope>NUCLEOTIDE SEQUENCE</scope>
    <source>
        <strain evidence="1">CBS 384.51</strain>
    </source>
</reference>
<evidence type="ECO:0000313" key="1">
    <source>
        <dbReference type="EMBL" id="KAI0084016.1"/>
    </source>
</evidence>